<accession>A9NP82</accession>
<evidence type="ECO:0000313" key="2">
    <source>
        <dbReference type="EMBL" id="ACN40221.1"/>
    </source>
</evidence>
<organism evidence="1">
    <name type="scientific">Picea sitchensis</name>
    <name type="common">Sitka spruce</name>
    <name type="synonym">Pinus sitchensis</name>
    <dbReference type="NCBI Taxonomy" id="3332"/>
    <lineage>
        <taxon>Eukaryota</taxon>
        <taxon>Viridiplantae</taxon>
        <taxon>Streptophyta</taxon>
        <taxon>Embryophyta</taxon>
        <taxon>Tracheophyta</taxon>
        <taxon>Spermatophyta</taxon>
        <taxon>Pinopsida</taxon>
        <taxon>Pinidae</taxon>
        <taxon>Conifers I</taxon>
        <taxon>Pinales</taxon>
        <taxon>Pinaceae</taxon>
        <taxon>Picea</taxon>
    </lineage>
</organism>
<proteinExistence type="evidence at transcript level"/>
<name>A9NP82_PICSI</name>
<dbReference type="EMBL" id="BT070718">
    <property type="protein sequence ID" value="ACN40221.1"/>
    <property type="molecule type" value="mRNA"/>
</dbReference>
<dbReference type="AlphaFoldDB" id="A9NP82"/>
<reference evidence="2" key="2">
    <citation type="submission" date="2009-02" db="EMBL/GenBank/DDBJ databases">
        <title>Full length sequence-verified cDNA sequences from Sitka spruce (Picea sitchensis).</title>
        <authorList>
            <person name="Reid K.E."/>
            <person name="Liao N."/>
            <person name="Ralph S."/>
            <person name="Kolosova N."/>
            <person name="Oddy C."/>
            <person name="Moore R."/>
            <person name="Mayo M."/>
            <person name="Wagner S."/>
            <person name="King J."/>
            <person name="Yanchuk A."/>
            <person name="Holt R."/>
            <person name="Jones S."/>
            <person name="Marra M."/>
            <person name="Ritland C.E."/>
            <person name="Ritland K."/>
            <person name="Bohlmann J."/>
        </authorList>
    </citation>
    <scope>NUCLEOTIDE SEQUENCE</scope>
    <source>
        <tissue evidence="2">Green portion of the leader tissue</tissue>
    </source>
</reference>
<dbReference type="EMBL" id="EF083092">
    <property type="protein sequence ID" value="ABK22443.1"/>
    <property type="molecule type" value="mRNA"/>
</dbReference>
<protein>
    <submittedName>
        <fullName evidence="1">Uncharacterized protein</fullName>
    </submittedName>
</protein>
<reference evidence="1" key="1">
    <citation type="journal article" date="2008" name="BMC Genomics">
        <title>A conifer genomics resource of 200,000 spruce (Picea spp.) ESTs and 6,464 high-quality, sequence-finished full-length cDNAs for Sitka spruce (Picea sitchensis).</title>
        <authorList>
            <person name="Ralph S.G."/>
            <person name="Chun H.J."/>
            <person name="Kolosova N."/>
            <person name="Cooper D."/>
            <person name="Oddy C."/>
            <person name="Ritland C.E."/>
            <person name="Kirkpatrick R."/>
            <person name="Moore R."/>
            <person name="Barber S."/>
            <person name="Holt R.A."/>
            <person name="Jones S.J."/>
            <person name="Marra M.A."/>
            <person name="Douglas C.J."/>
            <person name="Ritland K."/>
            <person name="Bohlmann J."/>
        </authorList>
    </citation>
    <scope>NUCLEOTIDE SEQUENCE</scope>
    <source>
        <tissue evidence="1">Green portion of the leader tissue</tissue>
    </source>
</reference>
<evidence type="ECO:0000313" key="1">
    <source>
        <dbReference type="EMBL" id="ABK22443.1"/>
    </source>
</evidence>
<sequence length="60" mass="6801">MKFHDKNIQVAKAFALNFDGQSSKIGDIVLQVNEAMISRASKLPTKGKHWSKTKRVKEML</sequence>